<accession>A0A9K3PLP7</accession>
<keyword evidence="2" id="KW-1185">Reference proteome</keyword>
<evidence type="ECO:0000313" key="1">
    <source>
        <dbReference type="EMBL" id="KAG7351913.1"/>
    </source>
</evidence>
<comment type="caution">
    <text evidence="1">The sequence shown here is derived from an EMBL/GenBank/DDBJ whole genome shotgun (WGS) entry which is preliminary data.</text>
</comment>
<proteinExistence type="predicted"/>
<sequence>MNTLKNDLPGADFKFGVVSYMDYPLMSPAATANCGYSNRYGVNTDYAYRLDQSLTATTVDVSNAINRLRLGNGEDDPESYTRVLYESYSGPGIVWRDGARRILLNFGDNVPHDCNINEGIPGKSDTLSTGKDPGRDGLFNTDDDLDLHDVLQGLVENNIMMIQAHSTEYWLAWTSQTGGAFVLTSSGSLVRDVIKVVKDALTSNEINGLHVGTADNRYKSWVSSDTVNGALPGDEVTFVATIKPPAGATEGLHTFDVNVFDDNEVAYGLNHRAEITIQCTVPTTPCDTAAASRSMVWPPNHKMVQVGIETVDPTTIAILAIEQNEPLDGNGDGRTSPDGQILSGGLALVRAERSGSGTTGRTYRIKFEASSGTDKCEGAVTICVPHDRSRLCTDNGRPFIDSTTEVETRSKLCGNNKKNGNI</sequence>
<gene>
    <name evidence="1" type="ORF">IV203_007961</name>
</gene>
<reference evidence="1" key="2">
    <citation type="submission" date="2021-04" db="EMBL/GenBank/DDBJ databases">
        <authorList>
            <person name="Podell S."/>
        </authorList>
    </citation>
    <scope>NUCLEOTIDE SEQUENCE</scope>
    <source>
        <strain evidence="1">Hildebrandi</strain>
    </source>
</reference>
<evidence type="ECO:0000313" key="2">
    <source>
        <dbReference type="Proteomes" id="UP000693970"/>
    </source>
</evidence>
<protein>
    <submittedName>
        <fullName evidence="1">Uncharacterized protein</fullName>
    </submittedName>
</protein>
<dbReference type="Proteomes" id="UP000693970">
    <property type="component" value="Unassembled WGS sequence"/>
</dbReference>
<name>A0A9K3PLP7_9STRA</name>
<reference evidence="1" key="1">
    <citation type="journal article" date="2021" name="Sci. Rep.">
        <title>Diploid genomic architecture of Nitzschia inconspicua, an elite biomass production diatom.</title>
        <authorList>
            <person name="Oliver A."/>
            <person name="Podell S."/>
            <person name="Pinowska A."/>
            <person name="Traller J.C."/>
            <person name="Smith S.R."/>
            <person name="McClure R."/>
            <person name="Beliaev A."/>
            <person name="Bohutskyi P."/>
            <person name="Hill E.A."/>
            <person name="Rabines A."/>
            <person name="Zheng H."/>
            <person name="Allen L.Z."/>
            <person name="Kuo A."/>
            <person name="Grigoriev I.V."/>
            <person name="Allen A.E."/>
            <person name="Hazlebeck D."/>
            <person name="Allen E.E."/>
        </authorList>
    </citation>
    <scope>NUCLEOTIDE SEQUENCE</scope>
    <source>
        <strain evidence="1">Hildebrandi</strain>
    </source>
</reference>
<dbReference type="EMBL" id="JAGRRH010000017">
    <property type="protein sequence ID" value="KAG7351913.1"/>
    <property type="molecule type" value="Genomic_DNA"/>
</dbReference>
<organism evidence="1 2">
    <name type="scientific">Nitzschia inconspicua</name>
    <dbReference type="NCBI Taxonomy" id="303405"/>
    <lineage>
        <taxon>Eukaryota</taxon>
        <taxon>Sar</taxon>
        <taxon>Stramenopiles</taxon>
        <taxon>Ochrophyta</taxon>
        <taxon>Bacillariophyta</taxon>
        <taxon>Bacillariophyceae</taxon>
        <taxon>Bacillariophycidae</taxon>
        <taxon>Bacillariales</taxon>
        <taxon>Bacillariaceae</taxon>
        <taxon>Nitzschia</taxon>
    </lineage>
</organism>
<dbReference type="AlphaFoldDB" id="A0A9K3PLP7"/>